<evidence type="ECO:0000313" key="3">
    <source>
        <dbReference type="EMBL" id="KAE9112944.1"/>
    </source>
</evidence>
<accession>A0A6A4DRT5</accession>
<protein>
    <submittedName>
        <fullName evidence="9">Uncharacterized protein</fullName>
    </submittedName>
</protein>
<dbReference type="EMBL" id="QXFY01000481">
    <property type="protein sequence ID" value="KAE9343137.1"/>
    <property type="molecule type" value="Genomic_DNA"/>
</dbReference>
<dbReference type="EMBL" id="QXFZ01000531">
    <property type="protein sequence ID" value="KAE9112944.1"/>
    <property type="molecule type" value="Genomic_DNA"/>
</dbReference>
<evidence type="ECO:0000313" key="17">
    <source>
        <dbReference type="Proteomes" id="UP000460718"/>
    </source>
</evidence>
<evidence type="ECO:0000313" key="16">
    <source>
        <dbReference type="Proteomes" id="UP000441208"/>
    </source>
</evidence>
<evidence type="ECO:0000313" key="7">
    <source>
        <dbReference type="EMBL" id="KAE9239105.1"/>
    </source>
</evidence>
<evidence type="ECO:0000313" key="12">
    <source>
        <dbReference type="Proteomes" id="UP000433483"/>
    </source>
</evidence>
<dbReference type="EMBL" id="QXGA01000486">
    <property type="protein sequence ID" value="KAE9145216.1"/>
    <property type="molecule type" value="Genomic_DNA"/>
</dbReference>
<evidence type="ECO:0000313" key="14">
    <source>
        <dbReference type="Proteomes" id="UP000440367"/>
    </source>
</evidence>
<reference evidence="11 12" key="1">
    <citation type="submission" date="2018-08" db="EMBL/GenBank/DDBJ databases">
        <title>Genomic investigation of the strawberry pathogen Phytophthora fragariae indicates pathogenicity is determined by transcriptional variation in three key races.</title>
        <authorList>
            <person name="Adams T.M."/>
            <person name="Armitage A.D."/>
            <person name="Sobczyk M.K."/>
            <person name="Bates H.J."/>
            <person name="Dunwell J.M."/>
            <person name="Nellist C.F."/>
            <person name="Harrison R.J."/>
        </authorList>
    </citation>
    <scope>NUCLEOTIDE SEQUENCE [LARGE SCALE GENOMIC DNA]</scope>
    <source>
        <strain evidence="9 13">A4</strain>
        <strain evidence="8 14">BC-1</strain>
        <strain evidence="7 18">BC-23</strain>
        <strain evidence="6 12">NOV-27</strain>
        <strain evidence="5 15">NOV-5</strain>
        <strain evidence="3 16">NOV-71</strain>
        <strain evidence="10 19">NOV-77</strain>
        <strain evidence="1 11">NOV-9</strain>
        <strain evidence="4 20">ONT-3</strain>
        <strain evidence="2 17">SCRP245</strain>
    </source>
</reference>
<keyword evidence="12" id="KW-1185">Reference proteome</keyword>
<evidence type="ECO:0000313" key="18">
    <source>
        <dbReference type="Proteomes" id="UP000476176"/>
    </source>
</evidence>
<dbReference type="EMBL" id="QXFW01000379">
    <property type="protein sequence ID" value="KAE9014169.1"/>
    <property type="molecule type" value="Genomic_DNA"/>
</dbReference>
<dbReference type="Proteomes" id="UP000476176">
    <property type="component" value="Unassembled WGS sequence"/>
</dbReference>
<dbReference type="EMBL" id="QXGD01000444">
    <property type="protein sequence ID" value="KAE9239462.1"/>
    <property type="molecule type" value="Genomic_DNA"/>
</dbReference>
<dbReference type="Proteomes" id="UP000433483">
    <property type="component" value="Unassembled WGS sequence"/>
</dbReference>
<evidence type="ECO:0000313" key="2">
    <source>
        <dbReference type="EMBL" id="KAE9014169.1"/>
    </source>
</evidence>
<dbReference type="EMBL" id="QXGC01000369">
    <property type="protein sequence ID" value="KAE9239105.1"/>
    <property type="molecule type" value="Genomic_DNA"/>
</dbReference>
<dbReference type="Proteomes" id="UP000460718">
    <property type="component" value="Unassembled WGS sequence"/>
</dbReference>
<dbReference type="EMBL" id="QXGF01000462">
    <property type="protein sequence ID" value="KAE8939849.1"/>
    <property type="molecule type" value="Genomic_DNA"/>
</dbReference>
<dbReference type="Proteomes" id="UP000488956">
    <property type="component" value="Unassembled WGS sequence"/>
</dbReference>
<gene>
    <name evidence="9" type="ORF">PF001_g9945</name>
    <name evidence="8" type="ORF">PF002_g10253</name>
    <name evidence="7" type="ORF">PF004_g8102</name>
    <name evidence="6" type="ORF">PF005_g9398</name>
    <name evidence="5" type="ORF">PF006_g9913</name>
    <name evidence="3" type="ORF">PF007_g10904</name>
    <name evidence="10" type="ORF">PF008_g9829</name>
    <name evidence="1" type="ORF">PF009_g10321</name>
    <name evidence="4" type="ORF">PF010_g8706</name>
    <name evidence="2" type="ORF">PF011_g8180</name>
</gene>
<dbReference type="Proteomes" id="UP000486351">
    <property type="component" value="Unassembled WGS sequence"/>
</dbReference>
<evidence type="ECO:0000313" key="13">
    <source>
        <dbReference type="Proteomes" id="UP000437068"/>
    </source>
</evidence>
<evidence type="ECO:0000313" key="1">
    <source>
        <dbReference type="EMBL" id="KAE8939849.1"/>
    </source>
</evidence>
<evidence type="ECO:0000313" key="8">
    <source>
        <dbReference type="EMBL" id="KAE9239462.1"/>
    </source>
</evidence>
<dbReference type="Proteomes" id="UP000429523">
    <property type="component" value="Unassembled WGS sequence"/>
</dbReference>
<dbReference type="Proteomes" id="UP000437068">
    <property type="component" value="Unassembled WGS sequence"/>
</dbReference>
<comment type="caution">
    <text evidence="9">The sequence shown here is derived from an EMBL/GenBank/DDBJ whole genome shotgun (WGS) entry which is preliminary data.</text>
</comment>
<evidence type="ECO:0000313" key="15">
    <source>
        <dbReference type="Proteomes" id="UP000440732"/>
    </source>
</evidence>
<proteinExistence type="predicted"/>
<dbReference type="Proteomes" id="UP000441208">
    <property type="component" value="Unassembled WGS sequence"/>
</dbReference>
<evidence type="ECO:0000313" key="4">
    <source>
        <dbReference type="EMBL" id="KAE9117156.1"/>
    </source>
</evidence>
<dbReference type="EMBL" id="QXGE01000490">
    <property type="protein sequence ID" value="KAE9310960.1"/>
    <property type="molecule type" value="Genomic_DNA"/>
</dbReference>
<evidence type="ECO:0000313" key="6">
    <source>
        <dbReference type="EMBL" id="KAE9215537.1"/>
    </source>
</evidence>
<dbReference type="EMBL" id="QXFX01000400">
    <property type="protein sequence ID" value="KAE9117156.1"/>
    <property type="molecule type" value="Genomic_DNA"/>
</dbReference>
<evidence type="ECO:0000313" key="10">
    <source>
        <dbReference type="EMBL" id="KAE9343137.1"/>
    </source>
</evidence>
<evidence type="ECO:0000313" key="20">
    <source>
        <dbReference type="Proteomes" id="UP000488956"/>
    </source>
</evidence>
<evidence type="ECO:0000313" key="19">
    <source>
        <dbReference type="Proteomes" id="UP000486351"/>
    </source>
</evidence>
<dbReference type="EMBL" id="QXGB01000422">
    <property type="protein sequence ID" value="KAE9215537.1"/>
    <property type="molecule type" value="Genomic_DNA"/>
</dbReference>
<evidence type="ECO:0000313" key="11">
    <source>
        <dbReference type="Proteomes" id="UP000429523"/>
    </source>
</evidence>
<sequence length="71" mass="7502">MAAPSLQQLSVISCTCVSCACGSTDIARTSSITSHIPGGIAWSHRLKIAVSTPACCRPMLCHGRRKCRLSN</sequence>
<dbReference type="Proteomes" id="UP000440732">
    <property type="component" value="Unassembled WGS sequence"/>
</dbReference>
<organism evidence="9 13">
    <name type="scientific">Phytophthora fragariae</name>
    <dbReference type="NCBI Taxonomy" id="53985"/>
    <lineage>
        <taxon>Eukaryota</taxon>
        <taxon>Sar</taxon>
        <taxon>Stramenopiles</taxon>
        <taxon>Oomycota</taxon>
        <taxon>Peronosporomycetes</taxon>
        <taxon>Peronosporales</taxon>
        <taxon>Peronosporaceae</taxon>
        <taxon>Phytophthora</taxon>
    </lineage>
</organism>
<dbReference type="Proteomes" id="UP000440367">
    <property type="component" value="Unassembled WGS sequence"/>
</dbReference>
<name>A0A6A4DRT5_9STRA</name>
<dbReference type="AlphaFoldDB" id="A0A6A4DRT5"/>
<evidence type="ECO:0000313" key="9">
    <source>
        <dbReference type="EMBL" id="KAE9310960.1"/>
    </source>
</evidence>
<evidence type="ECO:0000313" key="5">
    <source>
        <dbReference type="EMBL" id="KAE9145216.1"/>
    </source>
</evidence>